<evidence type="ECO:0000256" key="5">
    <source>
        <dbReference type="ARBA" id="ARBA00022694"/>
    </source>
</evidence>
<dbReference type="PANTHER" id="PTHR33540:SF2">
    <property type="entry name" value="TRNA THREONYLCARBAMOYLADENOSINE BIOSYNTHESIS PROTEIN TSAE"/>
    <property type="match status" value="1"/>
</dbReference>
<keyword evidence="4" id="KW-0963">Cytoplasm</keyword>
<keyword evidence="7" id="KW-0547">Nucleotide-binding</keyword>
<keyword evidence="9" id="KW-0460">Magnesium</keyword>
<keyword evidence="5" id="KW-0819">tRNA processing</keyword>
<sequence>MTANNWTPWQLLEGEAQTEDFGARLAKSSFEGATVYLHGDLGMGKTTLCRGALLALGHSGRVKSPTYTLVEPYTLGELQVYHFDLYRLGDPEELEYMGIRDYFSADALCLVEWPEKGSGVLPEPDLRVELRTAEYVREVRWKACSPRGEAICAALLNH</sequence>
<evidence type="ECO:0000256" key="7">
    <source>
        <dbReference type="ARBA" id="ARBA00022741"/>
    </source>
</evidence>
<evidence type="ECO:0000256" key="3">
    <source>
        <dbReference type="ARBA" id="ARBA00019010"/>
    </source>
</evidence>
<dbReference type="FunFam" id="3.40.50.300:FF:000406">
    <property type="entry name" value="tRNA (N6-adenosine(37)-N6)-threonylcarbamoyltransferase complex ATPase TsaE"/>
    <property type="match status" value="1"/>
</dbReference>
<organism evidence="11 12">
    <name type="scientific">Oleiphilus messinensis</name>
    <dbReference type="NCBI Taxonomy" id="141451"/>
    <lineage>
        <taxon>Bacteria</taxon>
        <taxon>Pseudomonadati</taxon>
        <taxon>Pseudomonadota</taxon>
        <taxon>Gammaproteobacteria</taxon>
        <taxon>Oceanospirillales</taxon>
        <taxon>Oleiphilaceae</taxon>
        <taxon>Oleiphilus</taxon>
    </lineage>
</organism>
<keyword evidence="6" id="KW-0479">Metal-binding</keyword>
<reference evidence="11 12" key="1">
    <citation type="submission" date="2017-05" db="EMBL/GenBank/DDBJ databases">
        <title>Genomic insights into alkan degradation activity of Oleiphilus messinensis.</title>
        <authorList>
            <person name="Kozyavkin S.A."/>
            <person name="Slesarev A.I."/>
            <person name="Golyshin P.N."/>
            <person name="Korzhenkov A."/>
            <person name="Golyshina O.N."/>
            <person name="Toshchakov S.V."/>
        </authorList>
    </citation>
    <scope>NUCLEOTIDE SEQUENCE [LARGE SCALE GENOMIC DNA]</scope>
    <source>
        <strain evidence="11 12">ME102</strain>
    </source>
</reference>
<name>A0A1Y0I942_9GAMM</name>
<dbReference type="GO" id="GO:0046872">
    <property type="term" value="F:metal ion binding"/>
    <property type="evidence" value="ECO:0007669"/>
    <property type="project" value="UniProtKB-KW"/>
</dbReference>
<dbReference type="AlphaFoldDB" id="A0A1Y0I942"/>
<dbReference type="RefSeq" id="WP_232465299.1">
    <property type="nucleotide sequence ID" value="NZ_CP021425.1"/>
</dbReference>
<dbReference type="Gene3D" id="3.40.50.300">
    <property type="entry name" value="P-loop containing nucleotide triphosphate hydrolases"/>
    <property type="match status" value="1"/>
</dbReference>
<evidence type="ECO:0000256" key="4">
    <source>
        <dbReference type="ARBA" id="ARBA00022490"/>
    </source>
</evidence>
<evidence type="ECO:0000256" key="6">
    <source>
        <dbReference type="ARBA" id="ARBA00022723"/>
    </source>
</evidence>
<dbReference type="GO" id="GO:0005737">
    <property type="term" value="C:cytoplasm"/>
    <property type="evidence" value="ECO:0007669"/>
    <property type="project" value="UniProtKB-SubCell"/>
</dbReference>
<evidence type="ECO:0000256" key="1">
    <source>
        <dbReference type="ARBA" id="ARBA00004496"/>
    </source>
</evidence>
<dbReference type="Proteomes" id="UP000196027">
    <property type="component" value="Chromosome"/>
</dbReference>
<dbReference type="GO" id="GO:0005524">
    <property type="term" value="F:ATP binding"/>
    <property type="evidence" value="ECO:0007669"/>
    <property type="project" value="UniProtKB-KW"/>
</dbReference>
<dbReference type="PANTHER" id="PTHR33540">
    <property type="entry name" value="TRNA THREONYLCARBAMOYLADENOSINE BIOSYNTHESIS PROTEIN TSAE"/>
    <property type="match status" value="1"/>
</dbReference>
<evidence type="ECO:0000313" key="12">
    <source>
        <dbReference type="Proteomes" id="UP000196027"/>
    </source>
</evidence>
<accession>A0A1Y0I942</accession>
<gene>
    <name evidence="11" type="primary">tsaE</name>
    <name evidence="11" type="ORF">OLMES_1829</name>
</gene>
<dbReference type="NCBIfam" id="TIGR00150">
    <property type="entry name" value="T6A_YjeE"/>
    <property type="match status" value="1"/>
</dbReference>
<evidence type="ECO:0000256" key="2">
    <source>
        <dbReference type="ARBA" id="ARBA00007599"/>
    </source>
</evidence>
<evidence type="ECO:0000313" key="11">
    <source>
        <dbReference type="EMBL" id="ARU55903.1"/>
    </source>
</evidence>
<dbReference type="InterPro" id="IPR003442">
    <property type="entry name" value="T6A_TsaE"/>
</dbReference>
<comment type="subcellular location">
    <subcellularLocation>
        <location evidence="1">Cytoplasm</location>
    </subcellularLocation>
</comment>
<evidence type="ECO:0000256" key="8">
    <source>
        <dbReference type="ARBA" id="ARBA00022840"/>
    </source>
</evidence>
<dbReference type="EMBL" id="CP021425">
    <property type="protein sequence ID" value="ARU55903.1"/>
    <property type="molecule type" value="Genomic_DNA"/>
</dbReference>
<comment type="similarity">
    <text evidence="2">Belongs to the TsaE family.</text>
</comment>
<evidence type="ECO:0000256" key="10">
    <source>
        <dbReference type="ARBA" id="ARBA00032441"/>
    </source>
</evidence>
<evidence type="ECO:0000256" key="9">
    <source>
        <dbReference type="ARBA" id="ARBA00022842"/>
    </source>
</evidence>
<keyword evidence="8" id="KW-0067">ATP-binding</keyword>
<protein>
    <recommendedName>
        <fullName evidence="3">tRNA threonylcarbamoyladenosine biosynthesis protein TsaE</fullName>
    </recommendedName>
    <alternativeName>
        <fullName evidence="10">t(6)A37 threonylcarbamoyladenosine biosynthesis protein TsaE</fullName>
    </alternativeName>
</protein>
<dbReference type="Pfam" id="PF02367">
    <property type="entry name" value="TsaE"/>
    <property type="match status" value="1"/>
</dbReference>
<keyword evidence="12" id="KW-1185">Reference proteome</keyword>
<dbReference type="KEGG" id="ome:OLMES_1829"/>
<dbReference type="InterPro" id="IPR027417">
    <property type="entry name" value="P-loop_NTPase"/>
</dbReference>
<proteinExistence type="inferred from homology"/>
<dbReference type="GO" id="GO:0002949">
    <property type="term" value="P:tRNA threonylcarbamoyladenosine modification"/>
    <property type="evidence" value="ECO:0007669"/>
    <property type="project" value="InterPro"/>
</dbReference>
<dbReference type="SUPFAM" id="SSF52540">
    <property type="entry name" value="P-loop containing nucleoside triphosphate hydrolases"/>
    <property type="match status" value="1"/>
</dbReference>